<proteinExistence type="predicted"/>
<gene>
    <name evidence="4" type="primary">Zc3h3</name>
    <name evidence="4" type="ORF">GTO93_0001151</name>
</gene>
<evidence type="ECO:0000256" key="2">
    <source>
        <dbReference type="SAM" id="MobiDB-lite"/>
    </source>
</evidence>
<sequence>MQQQIQQHQRQLAQALLMKQQPPPHPGLHPGTGKSALDSFPPHLQAPGLPDLQTKEQQCSPNSFSPHPLCEYKPLPLTHSMPVCSYFLKGICNNNTCPYSHVYVSRKAEVCQDFLKGYCPLGEKCKKKHTLLCPDFAKTGSCLLGSKCKLQHRQRKRPAEAPETRGVPKRAKTKQEQGGCVAVVAPGSEAGKDCAVEPEPEVAGPCPRLEKLPSYISLCSSPTEGEGNAGEPTGESADNTEAVMARNFLLEAGHHSSKQGVDWLVLKELKQGCNSPHGTGDPKVQRASTDPMTKPASFITQDLESGCQQGANLWRTKVSPAGICL</sequence>
<evidence type="ECO:0000313" key="4">
    <source>
        <dbReference type="EMBL" id="MBN3270727.1"/>
    </source>
</evidence>
<feature type="non-terminal residue" evidence="4">
    <location>
        <position position="1"/>
    </location>
</feature>
<dbReference type="PANTHER" id="PTHR46156">
    <property type="entry name" value="CCCH ZINGC FINGER"/>
    <property type="match status" value="1"/>
</dbReference>
<dbReference type="SMART" id="SM00356">
    <property type="entry name" value="ZnF_C3H1"/>
    <property type="match status" value="3"/>
</dbReference>
<dbReference type="InterPro" id="IPR026805">
    <property type="entry name" value="GW182_M_dom"/>
</dbReference>
<dbReference type="Proteomes" id="UP001166093">
    <property type="component" value="Unassembled WGS sequence"/>
</dbReference>
<feature type="domain" description="C3H1-type" evidence="3">
    <location>
        <begin position="105"/>
        <end position="132"/>
    </location>
</feature>
<dbReference type="Gene3D" id="4.10.1000.10">
    <property type="entry name" value="Zinc finger, CCCH-type"/>
    <property type="match status" value="1"/>
</dbReference>
<evidence type="ECO:0000259" key="3">
    <source>
        <dbReference type="PROSITE" id="PS50103"/>
    </source>
</evidence>
<dbReference type="PANTHER" id="PTHR46156:SF1">
    <property type="entry name" value="ZINC FINGER CCCH DOMAIN-CONTAINING PROTEIN 3"/>
    <property type="match status" value="1"/>
</dbReference>
<reference evidence="4" key="1">
    <citation type="journal article" date="2021" name="Cell">
        <title>Tracing the genetic footprints of vertebrate landing in non-teleost ray-finned fishes.</title>
        <authorList>
            <person name="Bi X."/>
            <person name="Wang K."/>
            <person name="Yang L."/>
            <person name="Pan H."/>
            <person name="Jiang H."/>
            <person name="Wei Q."/>
            <person name="Fang M."/>
            <person name="Yu H."/>
            <person name="Zhu C."/>
            <person name="Cai Y."/>
            <person name="He Y."/>
            <person name="Gan X."/>
            <person name="Zeng H."/>
            <person name="Yu D."/>
            <person name="Zhu Y."/>
            <person name="Jiang H."/>
            <person name="Qiu Q."/>
            <person name="Yang H."/>
            <person name="Zhang Y.E."/>
            <person name="Wang W."/>
            <person name="Zhu M."/>
            <person name="He S."/>
            <person name="Zhang G."/>
        </authorList>
    </citation>
    <scope>NUCLEOTIDE SEQUENCE</scope>
    <source>
        <strain evidence="4">Pddl_001</strain>
    </source>
</reference>
<protein>
    <submittedName>
        <fullName evidence="4">ZC3H3 protein</fullName>
    </submittedName>
</protein>
<dbReference type="Pfam" id="PF12938">
    <property type="entry name" value="M_domain"/>
    <property type="match status" value="1"/>
</dbReference>
<feature type="non-terminal residue" evidence="4">
    <location>
        <position position="325"/>
    </location>
</feature>
<dbReference type="EMBL" id="JAAWVQ010004071">
    <property type="protein sequence ID" value="MBN3270727.1"/>
    <property type="molecule type" value="Genomic_DNA"/>
</dbReference>
<feature type="region of interest" description="Disordered" evidence="2">
    <location>
        <begin position="1"/>
        <end position="60"/>
    </location>
</feature>
<name>A0ABS2X9Q6_POLSP</name>
<keyword evidence="1" id="KW-0862">Zinc</keyword>
<dbReference type="Pfam" id="PF00642">
    <property type="entry name" value="zf-CCCH"/>
    <property type="match status" value="1"/>
</dbReference>
<keyword evidence="1" id="KW-0863">Zinc-finger</keyword>
<evidence type="ECO:0000256" key="1">
    <source>
        <dbReference type="PROSITE-ProRule" id="PRU00723"/>
    </source>
</evidence>
<feature type="zinc finger region" description="C3H1-type" evidence="1">
    <location>
        <begin position="78"/>
        <end position="104"/>
    </location>
</feature>
<organism evidence="4 5">
    <name type="scientific">Polyodon spathula</name>
    <name type="common">North American paddlefish</name>
    <name type="synonym">Squalus spathula</name>
    <dbReference type="NCBI Taxonomy" id="7913"/>
    <lineage>
        <taxon>Eukaryota</taxon>
        <taxon>Metazoa</taxon>
        <taxon>Chordata</taxon>
        <taxon>Craniata</taxon>
        <taxon>Vertebrata</taxon>
        <taxon>Euteleostomi</taxon>
        <taxon>Actinopterygii</taxon>
        <taxon>Chondrostei</taxon>
        <taxon>Acipenseriformes</taxon>
        <taxon>Polyodontidae</taxon>
        <taxon>Polyodon</taxon>
    </lineage>
</organism>
<feature type="region of interest" description="Disordered" evidence="2">
    <location>
        <begin position="153"/>
        <end position="177"/>
    </location>
</feature>
<evidence type="ECO:0000313" key="5">
    <source>
        <dbReference type="Proteomes" id="UP001166093"/>
    </source>
</evidence>
<feature type="zinc finger region" description="C3H1-type" evidence="1">
    <location>
        <begin position="105"/>
        <end position="132"/>
    </location>
</feature>
<dbReference type="InterPro" id="IPR000571">
    <property type="entry name" value="Znf_CCCH"/>
</dbReference>
<keyword evidence="1" id="KW-0479">Metal-binding</keyword>
<keyword evidence="5" id="KW-1185">Reference proteome</keyword>
<feature type="compositionally biased region" description="Low complexity" evidence="2">
    <location>
        <begin position="1"/>
        <end position="17"/>
    </location>
</feature>
<accession>A0ABS2X9Q6</accession>
<dbReference type="PROSITE" id="PS50103">
    <property type="entry name" value="ZF_C3H1"/>
    <property type="match status" value="2"/>
</dbReference>
<feature type="domain" description="C3H1-type" evidence="3">
    <location>
        <begin position="78"/>
        <end position="104"/>
    </location>
</feature>
<comment type="caution">
    <text evidence="4">The sequence shown here is derived from an EMBL/GenBank/DDBJ whole genome shotgun (WGS) entry which is preliminary data.</text>
</comment>